<dbReference type="AlphaFoldDB" id="A0A1B0C5Z8"/>
<reference evidence="3" key="1">
    <citation type="submission" date="2015-01" db="EMBL/GenBank/DDBJ databases">
        <authorList>
            <person name="Aksoy S."/>
            <person name="Warren W."/>
            <person name="Wilson R.K."/>
        </authorList>
    </citation>
    <scope>NUCLEOTIDE SEQUENCE [LARGE SCALE GENOMIC DNA]</scope>
    <source>
        <strain evidence="3">IAEA</strain>
    </source>
</reference>
<keyword evidence="1" id="KW-0812">Transmembrane</keyword>
<name>A0A1B0C5Z8_9MUSC</name>
<protein>
    <submittedName>
        <fullName evidence="2">Uncharacterized protein</fullName>
    </submittedName>
</protein>
<evidence type="ECO:0000313" key="2">
    <source>
        <dbReference type="EnsemblMetazoa" id="GPPI050089-PA"/>
    </source>
</evidence>
<reference evidence="2" key="2">
    <citation type="submission" date="2020-05" db="UniProtKB">
        <authorList>
            <consortium name="EnsemblMetazoa"/>
        </authorList>
    </citation>
    <scope>IDENTIFICATION</scope>
    <source>
        <strain evidence="2">IAEA</strain>
    </source>
</reference>
<proteinExistence type="predicted"/>
<feature type="transmembrane region" description="Helical" evidence="1">
    <location>
        <begin position="22"/>
        <end position="42"/>
    </location>
</feature>
<accession>A0A1B0C5Z8</accession>
<dbReference type="EnsemblMetazoa" id="GPPI050089-RA">
    <property type="protein sequence ID" value="GPPI050089-PA"/>
    <property type="gene ID" value="GPPI050089"/>
</dbReference>
<keyword evidence="1" id="KW-0472">Membrane</keyword>
<dbReference type="VEuPathDB" id="VectorBase:GPPI050089"/>
<organism evidence="2 3">
    <name type="scientific">Glossina palpalis gambiensis</name>
    <dbReference type="NCBI Taxonomy" id="67801"/>
    <lineage>
        <taxon>Eukaryota</taxon>
        <taxon>Metazoa</taxon>
        <taxon>Ecdysozoa</taxon>
        <taxon>Arthropoda</taxon>
        <taxon>Hexapoda</taxon>
        <taxon>Insecta</taxon>
        <taxon>Pterygota</taxon>
        <taxon>Neoptera</taxon>
        <taxon>Endopterygota</taxon>
        <taxon>Diptera</taxon>
        <taxon>Brachycera</taxon>
        <taxon>Muscomorpha</taxon>
        <taxon>Hippoboscoidea</taxon>
        <taxon>Glossinidae</taxon>
        <taxon>Glossina</taxon>
    </lineage>
</organism>
<keyword evidence="3" id="KW-1185">Reference proteome</keyword>
<dbReference type="Proteomes" id="UP000092460">
    <property type="component" value="Unassembled WGS sequence"/>
</dbReference>
<evidence type="ECO:0000256" key="1">
    <source>
        <dbReference type="SAM" id="Phobius"/>
    </source>
</evidence>
<dbReference type="EMBL" id="JXJN01026382">
    <property type="status" value="NOT_ANNOTATED_CDS"/>
    <property type="molecule type" value="Genomic_DNA"/>
</dbReference>
<sequence>MDHDYPHNNKFSVKSQYSIKNHVLQVNAIFCCCIVPLILAASPRSRLSLASRKRFCSSARLRVSSSVLLAKLSSFARSFAPSITGPTLVSSKSSDNSLECKQKLEFEITTTNDAFNMMSFQTRGRHKHTVSYKH</sequence>
<keyword evidence="1" id="KW-1133">Transmembrane helix</keyword>
<evidence type="ECO:0000313" key="3">
    <source>
        <dbReference type="Proteomes" id="UP000092460"/>
    </source>
</evidence>